<dbReference type="Pfam" id="PF18911">
    <property type="entry name" value="PKD_4"/>
    <property type="match status" value="1"/>
</dbReference>
<dbReference type="HOGENOM" id="CLU_361599_0_0_10"/>
<evidence type="ECO:0000313" key="4">
    <source>
        <dbReference type="Proteomes" id="UP000003919"/>
    </source>
</evidence>
<dbReference type="RefSeq" id="WP_008199495.1">
    <property type="nucleotide sequence ID" value="NZ_CM001023.1"/>
</dbReference>
<feature type="domain" description="PKD" evidence="2">
    <location>
        <begin position="622"/>
        <end position="683"/>
    </location>
</feature>
<dbReference type="eggNOG" id="COG3291">
    <property type="taxonomic scope" value="Bacteria"/>
</dbReference>
<feature type="chain" id="PRO_5002653544" evidence="1">
    <location>
        <begin position="22"/>
        <end position="775"/>
    </location>
</feature>
<feature type="signal peptide" evidence="1">
    <location>
        <begin position="1"/>
        <end position="21"/>
    </location>
</feature>
<dbReference type="SUPFAM" id="SSF49899">
    <property type="entry name" value="Concanavalin A-like lectins/glucanases"/>
    <property type="match status" value="1"/>
</dbReference>
<dbReference type="InterPro" id="IPR013783">
    <property type="entry name" value="Ig-like_fold"/>
</dbReference>
<name>A3HZN3_9BACT</name>
<dbReference type="AlphaFoldDB" id="A3HZN3"/>
<dbReference type="Proteomes" id="UP000003919">
    <property type="component" value="Chromosome"/>
</dbReference>
<proteinExistence type="predicted"/>
<dbReference type="SMART" id="SM00089">
    <property type="entry name" value="PKD"/>
    <property type="match status" value="1"/>
</dbReference>
<evidence type="ECO:0000313" key="3">
    <source>
        <dbReference type="EMBL" id="EAZ80719.2"/>
    </source>
</evidence>
<dbReference type="Gene3D" id="2.60.120.200">
    <property type="match status" value="1"/>
</dbReference>
<keyword evidence="1" id="KW-0732">Signal</keyword>
<dbReference type="Gene3D" id="2.60.40.10">
    <property type="entry name" value="Immunoglobulins"/>
    <property type="match status" value="1"/>
</dbReference>
<dbReference type="CDD" id="cd00146">
    <property type="entry name" value="PKD"/>
    <property type="match status" value="1"/>
</dbReference>
<protein>
    <submittedName>
        <fullName evidence="3">Cell surface protein</fullName>
    </submittedName>
</protein>
<dbReference type="STRING" id="388413.ALPR1_07335"/>
<keyword evidence="4" id="KW-1185">Reference proteome</keyword>
<reference evidence="3 4" key="1">
    <citation type="journal article" date="2011" name="J. Bacteriol.">
        <title>Complete genome sequence of Algoriphagus sp. PR1, bacterial prey of a colony-forming choanoflagellate.</title>
        <authorList>
            <person name="Alegado R.A."/>
            <person name="Ferriera S."/>
            <person name="Nusbaum C."/>
            <person name="Young S.K."/>
            <person name="Zeng Q."/>
            <person name="Imamovic A."/>
            <person name="Fairclough S.R."/>
            <person name="King N."/>
        </authorList>
    </citation>
    <scope>NUCLEOTIDE SEQUENCE [LARGE SCALE GENOMIC DNA]</scope>
    <source>
        <strain evidence="3 4">PR1</strain>
    </source>
</reference>
<dbReference type="InterPro" id="IPR013320">
    <property type="entry name" value="ConA-like_dom_sf"/>
</dbReference>
<dbReference type="GO" id="GO:0004553">
    <property type="term" value="F:hydrolase activity, hydrolyzing O-glycosyl compounds"/>
    <property type="evidence" value="ECO:0007669"/>
    <property type="project" value="UniProtKB-ARBA"/>
</dbReference>
<dbReference type="SUPFAM" id="SSF49299">
    <property type="entry name" value="PKD domain"/>
    <property type="match status" value="1"/>
</dbReference>
<dbReference type="EMBL" id="AAXU02000001">
    <property type="protein sequence ID" value="EAZ80719.2"/>
    <property type="molecule type" value="Genomic_DNA"/>
</dbReference>
<dbReference type="GO" id="GO:0005975">
    <property type="term" value="P:carbohydrate metabolic process"/>
    <property type="evidence" value="ECO:0007669"/>
    <property type="project" value="UniProtKB-ARBA"/>
</dbReference>
<gene>
    <name evidence="3" type="ORF">ALPR1_07335</name>
</gene>
<accession>A3HZN3</accession>
<dbReference type="InterPro" id="IPR035986">
    <property type="entry name" value="PKD_dom_sf"/>
</dbReference>
<sequence length="775" mass="84977">MKTFLKAFLSILIFLPFPLLAQVGFPYCETFDSNTTKSTTVFGADAQLVDGALRLTGNTLNQRGYVYIDIPFSSAYGIKASFEYFSYGGDGADGMTFFLFDANVPNFAIGGFGGSLGYSKRDTEPGLAGAYMGVGFDEYGNFGSTAEGKSGGFPGAGPNLTPNAIVIRGPGNGFTGYDFIKGKKTMESGPDGLASDQFFPISSGGIGTQRVTDYNKPGYRKVNLTLNPSPSGVGYLISMVMEYTVEENIPRSITIFQDVPYPYPAPANLKLGFSASTGGLTNFHEIRNLLVEVANDEDLLNPVGSDIEDLEACIGIENQFQITEEDVELLNENSTFTCLQFFKSLEEIEELSEDACERSQCNPDNQSLTVEGGIISATEEPGGFTFFPNEDFLGKEVTVYYTVTDNYGKSSQGNALTLKVLESPEAMELVKAEGGEMVEEISLCGGETVTLKGIQNVDYEKVEWQKDGVLIPGANQIEYTVTQLGTYTVLGYNQNGCYSISNEIKVTYPEPPSYDLENPLISCDPNQEVDLLSSLGGYDLENYDYLLTGEGQSYMNEELFDVQTSGSFELMVKLKSLDCYSDPVPVQIVILEEELVADFEFSVVGSGITGDDDGGIFPDDPIQFEDLSIESAESWFWEFGDGNSSTEQNPVHTYGKKGDFDISLTIEDEYGCSKTISKELRITRSYRVMFPTGFTPLENQNNTFLPKHKGIVSMELFVFNTWGELLFQTDDINSDGWDGKLKGQLLDAGVYVYRWNGIATDGDEVTEAGKFRLIR</sequence>
<dbReference type="InterPro" id="IPR022409">
    <property type="entry name" value="PKD/Chitinase_dom"/>
</dbReference>
<evidence type="ECO:0000259" key="2">
    <source>
        <dbReference type="PROSITE" id="PS50093"/>
    </source>
</evidence>
<dbReference type="EMBL" id="CM001023">
    <property type="protein sequence ID" value="EAZ80719.2"/>
    <property type="molecule type" value="Genomic_DNA"/>
</dbReference>
<organism evidence="3 4">
    <name type="scientific">Algoriphagus machipongonensis</name>
    <dbReference type="NCBI Taxonomy" id="388413"/>
    <lineage>
        <taxon>Bacteria</taxon>
        <taxon>Pseudomonadati</taxon>
        <taxon>Bacteroidota</taxon>
        <taxon>Cytophagia</taxon>
        <taxon>Cytophagales</taxon>
        <taxon>Cyclobacteriaceae</taxon>
        <taxon>Algoriphagus</taxon>
    </lineage>
</organism>
<comment type="caution">
    <text evidence="3">The sequence shown here is derived from an EMBL/GenBank/DDBJ whole genome shotgun (WGS) entry which is preliminary data.</text>
</comment>
<evidence type="ECO:0000256" key="1">
    <source>
        <dbReference type="SAM" id="SignalP"/>
    </source>
</evidence>
<dbReference type="PROSITE" id="PS50093">
    <property type="entry name" value="PKD"/>
    <property type="match status" value="1"/>
</dbReference>
<dbReference type="InterPro" id="IPR000601">
    <property type="entry name" value="PKD_dom"/>
</dbReference>
<dbReference type="OrthoDB" id="7794186at2"/>